<dbReference type="GO" id="GO:0006310">
    <property type="term" value="P:DNA recombination"/>
    <property type="evidence" value="ECO:0007669"/>
    <property type="project" value="UniProtKB-KW"/>
</dbReference>
<dbReference type="Gene3D" id="1.10.443.10">
    <property type="entry name" value="Intergrase catalytic core"/>
    <property type="match status" value="1"/>
</dbReference>
<dbReference type="SUPFAM" id="SSF56349">
    <property type="entry name" value="DNA breaking-rejoining enzymes"/>
    <property type="match status" value="1"/>
</dbReference>
<sequence length="1692" mass="186279">MATSGDLAYCLVLAGGRPKPISGWVVESAQEEVVIATSAGTLQDIPNKCETEAGDLQIGFVRVPVESISLSAPSDWKGIRPVDLPPFSACERAWKKAGKDELASSEAEAPKAATRKKGPKSLVEDLQDLRAFYRGAGDSDEDETEDDGGELPFKKSGFLPPGGKPAKGSKETGERGARKAKEDEIDLNKMIKKGIEAGQSPSEMMPMMMMMMLMNQQKPKGSRRGKASGSILGGSDSETSGSDDDFRGKGMKAVAHLHKLQEQIKRRPRRICEQFEKEVVEELGVVKGAQWTLRDYVRKQQWGKFKGIYRCAMMDVAVYESLRAGDSEVAAAQVVQNLKAKLQSVLQGGDWSAAWLLTGLPDPLARREFGGSKEEMSIISGYVEALHKLQKRVRESQSRGHADEEGDEQPSSSSKKCSRLELSSESLALFPSMLPYPEALLPAGTEVGTEEVITWWTKAFLNAFIAWGNFVTLGCPTSGSSAYEPRVGHRSMESIRVFTDELLGEMREFVCLDLVLGRLGCEGKRATVEQLLAQVSCTVGACYMSEPVGGSLPSTALPVTASRVAIPEVAGTVDPLHWLEPERADIVANLDRLRLPEPLWEDIVVACHRVPEEDEPALARKLLETGMAVLIPEQDLPRDSDGRLLAGGLFCVGKNAQEDRLIYDRRPENGTMPRLRWAELPSGACFTRMLLRPDQYLRGSGDDLRNYYYSLKLPENWIRFNSVGRRVCAEVLREQGRDPQVPHRLCFRVLGMGDRNGCCIAQATHEAVLKKHGVLQEAEKLVYGRLVPVGDRWEGVYLDDLLITQKVTMPYDIPLDGTFVPPAAQADDDDMVQVARAEQAYVKAKLQRAVHKAFRAETSFRAWGAEVDGIKGCVGAPKEMRKQLWVLIEMIVAGGYVCQDVLRKIVGYLAFCFQYRRELYALLHHMYKYIDRRQLSGTIVATDATPTGGGAVFANAVRLDRESDLRLDAEVPAEPSKFASVVSWLRQFGVAERGQTAGMEVFTRILSNASWLELLERREADDRKDGASRWLMRWGSGKKAPRLRDAALTAEYRPVSKRSSSRALDAALEVAVDWAYQNHEKLYRVTLGVLGVQRVLESKLEALLRPGEAHNLHVEDILLPDSGVTSQGDEGLVITIRRPKTRRVWRAQFVLVKDEALIRWMRWWVKDARPHRRLFRVGRRTWAQQVAEGFASLDLGDRGYTLSSFRGGGATNMFRRHMNLAQLQYHGRWARQETLKAYLQEAFSVQVAASASTVGTSVMSDRISRALRELADALDDEAWEVTRSPGGGRAQADELLREAGRRLQSSPVTGPSAQGRGVVTCEPVLAGPTTSSSSPSRTCVTSASPGTEAVGARDTTASSVAYHRDWRIYVILANPKKPWMVGVISGPSPETWRLIERNLPGGRLSDSSGGEKDAVKVAAQCALDAAGVAAARLGTAEAVGEFFDYSGEAVFFCLAVNTGGGATSFGAKWTWANSRFLVVKLWVVALVLALLVKLCVRAVVALLTHVCKELFFQVMSAASDIEDGLVAYLSQQLGMHPAPPPPFLTNGPVPPQQATAPVAPQTLPARPFDLITVVLLVWNLRRGLPAGGVGVNLRDEVKYFVFAYVSFANAFAQTPSYVQAFEFAEKEVMPECKAEAVQGKVLPSTTPPPNLRDEVKYFVFAYVSFANAFAQTPSYVQAFEFVIPPAYEFGMF</sequence>
<evidence type="ECO:0000313" key="3">
    <source>
        <dbReference type="EMBL" id="OLP76989.1"/>
    </source>
</evidence>
<feature type="compositionally biased region" description="Basic and acidic residues" evidence="2">
    <location>
        <begin position="168"/>
        <end position="188"/>
    </location>
</feature>
<protein>
    <submittedName>
        <fullName evidence="3">Uncharacterized protein</fullName>
    </submittedName>
</protein>
<gene>
    <name evidence="3" type="ORF">AK812_SmicGene43001</name>
</gene>
<feature type="compositionally biased region" description="Basic and acidic residues" evidence="2">
    <location>
        <begin position="394"/>
        <end position="403"/>
    </location>
</feature>
<dbReference type="InterPro" id="IPR011010">
    <property type="entry name" value="DNA_brk_join_enz"/>
</dbReference>
<proteinExistence type="predicted"/>
<keyword evidence="4" id="KW-1185">Reference proteome</keyword>
<dbReference type="EMBL" id="LSRX01001871">
    <property type="protein sequence ID" value="OLP76989.1"/>
    <property type="molecule type" value="Genomic_DNA"/>
</dbReference>
<keyword evidence="1" id="KW-0233">DNA recombination</keyword>
<accession>A0A1Q9C247</accession>
<reference evidence="3 4" key="1">
    <citation type="submission" date="2016-02" db="EMBL/GenBank/DDBJ databases">
        <title>Genome analysis of coral dinoflagellate symbionts highlights evolutionary adaptations to a symbiotic lifestyle.</title>
        <authorList>
            <person name="Aranda M."/>
            <person name="Li Y."/>
            <person name="Liew Y.J."/>
            <person name="Baumgarten S."/>
            <person name="Simakov O."/>
            <person name="Wilson M."/>
            <person name="Piel J."/>
            <person name="Ashoor H."/>
            <person name="Bougouffa S."/>
            <person name="Bajic V.B."/>
            <person name="Ryu T."/>
            <person name="Ravasi T."/>
            <person name="Bayer T."/>
            <person name="Micklem G."/>
            <person name="Kim H."/>
            <person name="Bhak J."/>
            <person name="Lajeunesse T.C."/>
            <person name="Voolstra C.R."/>
        </authorList>
    </citation>
    <scope>NUCLEOTIDE SEQUENCE [LARGE SCALE GENOMIC DNA]</scope>
    <source>
        <strain evidence="3 4">CCMP2467</strain>
    </source>
</reference>
<feature type="region of interest" description="Disordered" evidence="2">
    <location>
        <begin position="135"/>
        <end position="188"/>
    </location>
</feature>
<feature type="region of interest" description="Disordered" evidence="2">
    <location>
        <begin position="1327"/>
        <end position="1351"/>
    </location>
</feature>
<feature type="region of interest" description="Disordered" evidence="2">
    <location>
        <begin position="100"/>
        <end position="121"/>
    </location>
</feature>
<comment type="caution">
    <text evidence="3">The sequence shown here is derived from an EMBL/GenBank/DDBJ whole genome shotgun (WGS) entry which is preliminary data.</text>
</comment>
<dbReference type="GO" id="GO:0015074">
    <property type="term" value="P:DNA integration"/>
    <property type="evidence" value="ECO:0007669"/>
    <property type="project" value="InterPro"/>
</dbReference>
<feature type="region of interest" description="Disordered" evidence="2">
    <location>
        <begin position="394"/>
        <end position="418"/>
    </location>
</feature>
<name>A0A1Q9C247_SYMMI</name>
<dbReference type="GO" id="GO:0003677">
    <property type="term" value="F:DNA binding"/>
    <property type="evidence" value="ECO:0007669"/>
    <property type="project" value="InterPro"/>
</dbReference>
<evidence type="ECO:0000313" key="4">
    <source>
        <dbReference type="Proteomes" id="UP000186817"/>
    </source>
</evidence>
<feature type="compositionally biased region" description="Low complexity" evidence="2">
    <location>
        <begin position="1329"/>
        <end position="1344"/>
    </location>
</feature>
<dbReference type="OrthoDB" id="423469at2759"/>
<feature type="region of interest" description="Disordered" evidence="2">
    <location>
        <begin position="216"/>
        <end position="248"/>
    </location>
</feature>
<dbReference type="InterPro" id="IPR013762">
    <property type="entry name" value="Integrase-like_cat_sf"/>
</dbReference>
<dbReference type="Proteomes" id="UP000186817">
    <property type="component" value="Unassembled WGS sequence"/>
</dbReference>
<evidence type="ECO:0000256" key="1">
    <source>
        <dbReference type="ARBA" id="ARBA00023172"/>
    </source>
</evidence>
<evidence type="ECO:0000256" key="2">
    <source>
        <dbReference type="SAM" id="MobiDB-lite"/>
    </source>
</evidence>
<organism evidence="3 4">
    <name type="scientific">Symbiodinium microadriaticum</name>
    <name type="common">Dinoflagellate</name>
    <name type="synonym">Zooxanthella microadriatica</name>
    <dbReference type="NCBI Taxonomy" id="2951"/>
    <lineage>
        <taxon>Eukaryota</taxon>
        <taxon>Sar</taxon>
        <taxon>Alveolata</taxon>
        <taxon>Dinophyceae</taxon>
        <taxon>Suessiales</taxon>
        <taxon>Symbiodiniaceae</taxon>
        <taxon>Symbiodinium</taxon>
    </lineage>
</organism>
<feature type="compositionally biased region" description="Acidic residues" evidence="2">
    <location>
        <begin position="138"/>
        <end position="149"/>
    </location>
</feature>